<gene>
    <name evidence="1" type="ORF">DTL70_21695</name>
</gene>
<comment type="caution">
    <text evidence="1">The sequence shown here is derived from an EMBL/GenBank/DDBJ whole genome shotgun (WGS) entry which is preliminary data.</text>
</comment>
<evidence type="ECO:0000313" key="2">
    <source>
        <dbReference type="Proteomes" id="UP000252914"/>
    </source>
</evidence>
<organism evidence="1 2">
    <name type="scientific">Streptomyces diacarni</name>
    <dbReference type="NCBI Taxonomy" id="2800381"/>
    <lineage>
        <taxon>Bacteria</taxon>
        <taxon>Bacillati</taxon>
        <taxon>Actinomycetota</taxon>
        <taxon>Actinomycetes</taxon>
        <taxon>Kitasatosporales</taxon>
        <taxon>Streptomycetaceae</taxon>
        <taxon>Streptomyces</taxon>
    </lineage>
</organism>
<name>A0A367ETG3_9ACTN</name>
<evidence type="ECO:0000313" key="1">
    <source>
        <dbReference type="EMBL" id="RCG20875.1"/>
    </source>
</evidence>
<sequence>MLRKVSLFPFAVLLALWEAPLCGRAMFRIGNDPLADASAGVPGGDRGPRLTGFHWSRSVVTVFEVRTTSLLLWAVERKIRLWRALISRITFIRAG</sequence>
<dbReference type="EMBL" id="QOIN01000047">
    <property type="protein sequence ID" value="RCG20875.1"/>
    <property type="molecule type" value="Genomic_DNA"/>
</dbReference>
<accession>A0A367ETG3</accession>
<dbReference type="AlphaFoldDB" id="A0A367ETG3"/>
<reference evidence="1 2" key="1">
    <citation type="submission" date="2018-06" db="EMBL/GenBank/DDBJ databases">
        <title>Streptomyces reniochalinae sp. nov. and Streptomyces diacarnus sp. nov. from marine sponges.</title>
        <authorList>
            <person name="Li L."/>
        </authorList>
    </citation>
    <scope>NUCLEOTIDE SEQUENCE [LARGE SCALE GENOMIC DNA]</scope>
    <source>
        <strain evidence="1 2">LHW51701</strain>
    </source>
</reference>
<protein>
    <submittedName>
        <fullName evidence="1">Uncharacterized protein</fullName>
    </submittedName>
</protein>
<dbReference type="Proteomes" id="UP000252914">
    <property type="component" value="Unassembled WGS sequence"/>
</dbReference>
<keyword evidence="2" id="KW-1185">Reference proteome</keyword>
<proteinExistence type="predicted"/>